<evidence type="ECO:0008006" key="5">
    <source>
        <dbReference type="Google" id="ProtNLM"/>
    </source>
</evidence>
<sequence length="317" mass="36174">MLKKICAVITLITVGFALHAQELQLNLDKQQIRFGEQINGQLIVKVNAKDKKGEILFNKSFEESLGGLELLDKLVIDTVVNESENDFQFNYRYQFSISGFDSGHFFVGPFSLGLGDKNLVSDSIGVSVYPVKIDSSVTEKPIKAIQELPLGFRDYLAAYWYFPVSLAILVILAYLIYRWWKKRKQNTDTIPVKESPKPVIPPHVEALEKLRKLQNEEIWKIKGDKVFYTEISLIIRGYLGKRYNIHALEKTSGEISQLLQYKLQPKSLHEDLSYILNLSDMAKYAKEKPGEAFAKEAVEKAIELVKRTTPIEEEING</sequence>
<evidence type="ECO:0000313" key="4">
    <source>
        <dbReference type="Proteomes" id="UP000321168"/>
    </source>
</evidence>
<feature type="transmembrane region" description="Helical" evidence="1">
    <location>
        <begin position="158"/>
        <end position="177"/>
    </location>
</feature>
<accession>A0A5C6UYY2</accession>
<dbReference type="Proteomes" id="UP000321168">
    <property type="component" value="Unassembled WGS sequence"/>
</dbReference>
<keyword evidence="1" id="KW-0812">Transmembrane</keyword>
<organism evidence="3 4">
    <name type="scientific">Luteibaculum oceani</name>
    <dbReference type="NCBI Taxonomy" id="1294296"/>
    <lineage>
        <taxon>Bacteria</taxon>
        <taxon>Pseudomonadati</taxon>
        <taxon>Bacteroidota</taxon>
        <taxon>Flavobacteriia</taxon>
        <taxon>Flavobacteriales</taxon>
        <taxon>Luteibaculaceae</taxon>
        <taxon>Luteibaculum</taxon>
    </lineage>
</organism>
<proteinExistence type="predicted"/>
<evidence type="ECO:0000256" key="2">
    <source>
        <dbReference type="SAM" id="SignalP"/>
    </source>
</evidence>
<dbReference type="RefSeq" id="WP_147015180.1">
    <property type="nucleotide sequence ID" value="NZ_VORB01000010.1"/>
</dbReference>
<dbReference type="OrthoDB" id="9807384at2"/>
<keyword evidence="2" id="KW-0732">Signal</keyword>
<keyword evidence="1" id="KW-1133">Transmembrane helix</keyword>
<reference evidence="3 4" key="1">
    <citation type="submission" date="2019-08" db="EMBL/GenBank/DDBJ databases">
        <title>Genome of Luteibaculum oceani JCM 18817.</title>
        <authorList>
            <person name="Bowman J.P."/>
        </authorList>
    </citation>
    <scope>NUCLEOTIDE SEQUENCE [LARGE SCALE GENOMIC DNA]</scope>
    <source>
        <strain evidence="3 4">JCM 18817</strain>
    </source>
</reference>
<dbReference type="EMBL" id="VORB01000010">
    <property type="protein sequence ID" value="TXC76178.1"/>
    <property type="molecule type" value="Genomic_DNA"/>
</dbReference>
<feature type="chain" id="PRO_5022661507" description="Protein BatD" evidence="2">
    <location>
        <begin position="21"/>
        <end position="317"/>
    </location>
</feature>
<dbReference type="AlphaFoldDB" id="A0A5C6UYY2"/>
<protein>
    <recommendedName>
        <fullName evidence="5">Protein BatD</fullName>
    </recommendedName>
</protein>
<name>A0A5C6UYY2_9FLAO</name>
<comment type="caution">
    <text evidence="3">The sequence shown here is derived from an EMBL/GenBank/DDBJ whole genome shotgun (WGS) entry which is preliminary data.</text>
</comment>
<keyword evidence="4" id="KW-1185">Reference proteome</keyword>
<evidence type="ECO:0000313" key="3">
    <source>
        <dbReference type="EMBL" id="TXC76178.1"/>
    </source>
</evidence>
<keyword evidence="1" id="KW-0472">Membrane</keyword>
<gene>
    <name evidence="3" type="ORF">FRX97_10525</name>
</gene>
<feature type="signal peptide" evidence="2">
    <location>
        <begin position="1"/>
        <end position="20"/>
    </location>
</feature>
<evidence type="ECO:0000256" key="1">
    <source>
        <dbReference type="SAM" id="Phobius"/>
    </source>
</evidence>